<keyword evidence="1" id="KW-0812">Transmembrane</keyword>
<name>A0A2P2PM33_RHIMU</name>
<dbReference type="AlphaFoldDB" id="A0A2P2PM33"/>
<dbReference type="EMBL" id="GGEC01075353">
    <property type="protein sequence ID" value="MBX55837.1"/>
    <property type="molecule type" value="Transcribed_RNA"/>
</dbReference>
<protein>
    <submittedName>
        <fullName evidence="2">Uncharacterized protein</fullName>
    </submittedName>
</protein>
<feature type="transmembrane region" description="Helical" evidence="1">
    <location>
        <begin position="5"/>
        <end position="22"/>
    </location>
</feature>
<sequence>MGKKFAVFVLSYLFVYILWKLWTLGFGPRYHVYPNFFCCVFVSMYK</sequence>
<keyword evidence="1" id="KW-1133">Transmembrane helix</keyword>
<evidence type="ECO:0000256" key="1">
    <source>
        <dbReference type="SAM" id="Phobius"/>
    </source>
</evidence>
<proteinExistence type="predicted"/>
<reference evidence="2" key="1">
    <citation type="submission" date="2018-02" db="EMBL/GenBank/DDBJ databases">
        <title>Rhizophora mucronata_Transcriptome.</title>
        <authorList>
            <person name="Meera S.P."/>
            <person name="Sreeshan A."/>
            <person name="Augustine A."/>
        </authorList>
    </citation>
    <scope>NUCLEOTIDE SEQUENCE</scope>
    <source>
        <tissue evidence="2">Leaf</tissue>
    </source>
</reference>
<evidence type="ECO:0000313" key="2">
    <source>
        <dbReference type="EMBL" id="MBX55837.1"/>
    </source>
</evidence>
<organism evidence="2">
    <name type="scientific">Rhizophora mucronata</name>
    <name type="common">Asiatic mangrove</name>
    <dbReference type="NCBI Taxonomy" id="61149"/>
    <lineage>
        <taxon>Eukaryota</taxon>
        <taxon>Viridiplantae</taxon>
        <taxon>Streptophyta</taxon>
        <taxon>Embryophyta</taxon>
        <taxon>Tracheophyta</taxon>
        <taxon>Spermatophyta</taxon>
        <taxon>Magnoliopsida</taxon>
        <taxon>eudicotyledons</taxon>
        <taxon>Gunneridae</taxon>
        <taxon>Pentapetalae</taxon>
        <taxon>rosids</taxon>
        <taxon>fabids</taxon>
        <taxon>Malpighiales</taxon>
        <taxon>Rhizophoraceae</taxon>
        <taxon>Rhizophora</taxon>
    </lineage>
</organism>
<accession>A0A2P2PM33</accession>
<keyword evidence="1" id="KW-0472">Membrane</keyword>